<gene>
    <name evidence="1" type="ORF">BDY19DRAFT_995872</name>
</gene>
<sequence length="1362" mass="151085">MATVYPAQHNGLNGLPNYEDSHAHIHQTEPVDPPAEEQYITTFFCRALYDYQTEDASSLSFRKGDIIEVLTRLDSGWWDGLLGPDERGWFPSNYVAVISDQEAEAALSASDSDVPQAVLQDDSVVDIANSMASSLSSVSISDMSRALSQSDREGDWLDRDPDYAPPSYSQQASEAEDYYSDPSLGGPQRDPQQSHDFWVPRVGADGRIFYVNTQTGERSNDLPQESTDDSDTDLSLNSRQTSTRSGAHGLAQDAGFGIPSRTRTPEPWVRRLADDGMSYYYFNRVTGDKSWAPPQANAPSGQVNGHAYAQPQSGATVAPSLNRMRSESSVSEVQGSRQRAQSSADRLSIFSEDEDMVLPNLRHRSESSVSTARPTNGALRNGKTAAAQPDLPTIPDMTPAEQLAKVLQRTLSPNAPESPTELSDHVRDAISAVVDFLQSSNTTRRSDHVQAVNGRVLSVVSAVRNLLYVTATPSGHIPSNLYPRASSADAKYASNSQALQSHLKAAHRKVAGTLSKLVLSALAMQYDPTLSTSDKPNRMESDAAELERSVIAFVAELQRFQRENSSLMPSESRRLQGVFSPNNIGPGLPGAGLGGDWKGFGYSPIAQGRKAPHRVLRPDAIKELKGSIEAMEQQLGDLTALWRSADADRLQVDGRTVVAHLSAILVYVCDINIAKHVDIDGVRADTGYFPPYLQAVEKARRMQRTLELAVQSLYDDAATLLGAVQAPLSLDVISDAPGNPYNYVDSLARTILTNLESVASSLESLWMLGQNQSELAETVYSNSIEWRQSRASVFFHPSEALPADPIASQVEEDVVDMEHAFSRQGAYRTMSSLDSHSTATNIYHGDVGHVSETSLDMSDRTRSDGNGEPVTPTWPPHEPSEAGTLVASASSPDFDADLMEDEELYDEAGPSSTKSPSGRPNKLIKLLGEAPQHYINKVNADSQPWYLRPNYDQSEILIEADGSVRAGSKQALVERLTPHETADAQFGKNFLITFKSFMTLDELFDLLVQRFWIQPPEGLNPDEVEDWTKQKQTSIRLRVLNTFRTMVNDDDILEKEDMYILDKIREFCVKAESTASVAAAKQLGVLIDRVQRGGEHPLKNIIATPSAAPPPIVPKTTKKLKLLDIDPLEMARQLTLMEAKLYKKIRPIECLQRSREQRIANWVAESVLNREDSRKRAAIVKHFISVADRCRHLQNFSTMVAITSGLNTPPIRRLKRTWEQVNQRFMTQLHICESTIDSNKNFNNYRSLLARIAPPCVPFIGTYLTTLTFINDGAEDKVSGHMINFRKRQKAAEVIRDIKQWQTVPFNFATVSIILAFLEESFDKYNDGVDYGDQFWNQSLEREPREREDEKMARLLQESGFL</sequence>
<comment type="caution">
    <text evidence="1">The sequence shown here is derived from an EMBL/GenBank/DDBJ whole genome shotgun (WGS) entry which is preliminary data.</text>
</comment>
<evidence type="ECO:0000313" key="1">
    <source>
        <dbReference type="EMBL" id="KAI0086586.1"/>
    </source>
</evidence>
<protein>
    <submittedName>
        <fullName evidence="1">Ras GEF</fullName>
    </submittedName>
</protein>
<accession>A0ACB8TX59</accession>
<proteinExistence type="predicted"/>
<evidence type="ECO:0000313" key="2">
    <source>
        <dbReference type="Proteomes" id="UP001055072"/>
    </source>
</evidence>
<dbReference type="Proteomes" id="UP001055072">
    <property type="component" value="Unassembled WGS sequence"/>
</dbReference>
<reference evidence="1" key="1">
    <citation type="journal article" date="2021" name="Environ. Microbiol.">
        <title>Gene family expansions and transcriptome signatures uncover fungal adaptations to wood decay.</title>
        <authorList>
            <person name="Hage H."/>
            <person name="Miyauchi S."/>
            <person name="Viragh M."/>
            <person name="Drula E."/>
            <person name="Min B."/>
            <person name="Chaduli D."/>
            <person name="Navarro D."/>
            <person name="Favel A."/>
            <person name="Norest M."/>
            <person name="Lesage-Meessen L."/>
            <person name="Balint B."/>
            <person name="Merenyi Z."/>
            <person name="de Eugenio L."/>
            <person name="Morin E."/>
            <person name="Martinez A.T."/>
            <person name="Baldrian P."/>
            <person name="Stursova M."/>
            <person name="Martinez M.J."/>
            <person name="Novotny C."/>
            <person name="Magnuson J.K."/>
            <person name="Spatafora J.W."/>
            <person name="Maurice S."/>
            <person name="Pangilinan J."/>
            <person name="Andreopoulos W."/>
            <person name="LaButti K."/>
            <person name="Hundley H."/>
            <person name="Na H."/>
            <person name="Kuo A."/>
            <person name="Barry K."/>
            <person name="Lipzen A."/>
            <person name="Henrissat B."/>
            <person name="Riley R."/>
            <person name="Ahrendt S."/>
            <person name="Nagy L.G."/>
            <person name="Grigoriev I.V."/>
            <person name="Martin F."/>
            <person name="Rosso M.N."/>
        </authorList>
    </citation>
    <scope>NUCLEOTIDE SEQUENCE</scope>
    <source>
        <strain evidence="1">CBS 384.51</strain>
    </source>
</reference>
<name>A0ACB8TX59_9APHY</name>
<organism evidence="1 2">
    <name type="scientific">Irpex rosettiformis</name>
    <dbReference type="NCBI Taxonomy" id="378272"/>
    <lineage>
        <taxon>Eukaryota</taxon>
        <taxon>Fungi</taxon>
        <taxon>Dikarya</taxon>
        <taxon>Basidiomycota</taxon>
        <taxon>Agaricomycotina</taxon>
        <taxon>Agaricomycetes</taxon>
        <taxon>Polyporales</taxon>
        <taxon>Irpicaceae</taxon>
        <taxon>Irpex</taxon>
    </lineage>
</organism>
<keyword evidence="2" id="KW-1185">Reference proteome</keyword>
<dbReference type="EMBL" id="MU274923">
    <property type="protein sequence ID" value="KAI0086586.1"/>
    <property type="molecule type" value="Genomic_DNA"/>
</dbReference>